<gene>
    <name evidence="2" type="ORF">E2C01_079165</name>
</gene>
<protein>
    <submittedName>
        <fullName evidence="2">Uncharacterized protein</fullName>
    </submittedName>
</protein>
<accession>A0A5B7IUU7</accession>
<evidence type="ECO:0000313" key="2">
    <source>
        <dbReference type="EMBL" id="MPC84428.1"/>
    </source>
</evidence>
<evidence type="ECO:0000313" key="3">
    <source>
        <dbReference type="Proteomes" id="UP000324222"/>
    </source>
</evidence>
<dbReference type="AlphaFoldDB" id="A0A5B7IUU7"/>
<dbReference type="Proteomes" id="UP000324222">
    <property type="component" value="Unassembled WGS sequence"/>
</dbReference>
<sequence>MSMSCSTTRAMASPTCLVSTWRREALRLSGHRILLRNYVNLYVPTSVDAARLDSFRAGDEGGVREGSEEADKSKSTSCLKSREEHWLGCKSGVYNTMVIPAGIVALRPHVARLSFLRVLLR</sequence>
<name>A0A5B7IUU7_PORTR</name>
<comment type="caution">
    <text evidence="2">The sequence shown here is derived from an EMBL/GenBank/DDBJ whole genome shotgun (WGS) entry which is preliminary data.</text>
</comment>
<proteinExistence type="predicted"/>
<organism evidence="2 3">
    <name type="scientific">Portunus trituberculatus</name>
    <name type="common">Swimming crab</name>
    <name type="synonym">Neptunus trituberculatus</name>
    <dbReference type="NCBI Taxonomy" id="210409"/>
    <lineage>
        <taxon>Eukaryota</taxon>
        <taxon>Metazoa</taxon>
        <taxon>Ecdysozoa</taxon>
        <taxon>Arthropoda</taxon>
        <taxon>Crustacea</taxon>
        <taxon>Multicrustacea</taxon>
        <taxon>Malacostraca</taxon>
        <taxon>Eumalacostraca</taxon>
        <taxon>Eucarida</taxon>
        <taxon>Decapoda</taxon>
        <taxon>Pleocyemata</taxon>
        <taxon>Brachyura</taxon>
        <taxon>Eubrachyura</taxon>
        <taxon>Portunoidea</taxon>
        <taxon>Portunidae</taxon>
        <taxon>Portuninae</taxon>
        <taxon>Portunus</taxon>
    </lineage>
</organism>
<dbReference type="EMBL" id="VSRR010065423">
    <property type="protein sequence ID" value="MPC84428.1"/>
    <property type="molecule type" value="Genomic_DNA"/>
</dbReference>
<keyword evidence="3" id="KW-1185">Reference proteome</keyword>
<reference evidence="2 3" key="1">
    <citation type="submission" date="2019-05" db="EMBL/GenBank/DDBJ databases">
        <title>Another draft genome of Portunus trituberculatus and its Hox gene families provides insights of decapod evolution.</title>
        <authorList>
            <person name="Jeong J.-H."/>
            <person name="Song I."/>
            <person name="Kim S."/>
            <person name="Choi T."/>
            <person name="Kim D."/>
            <person name="Ryu S."/>
            <person name="Kim W."/>
        </authorList>
    </citation>
    <scope>NUCLEOTIDE SEQUENCE [LARGE SCALE GENOMIC DNA]</scope>
    <source>
        <tissue evidence="2">Muscle</tissue>
    </source>
</reference>
<feature type="region of interest" description="Disordered" evidence="1">
    <location>
        <begin position="57"/>
        <end position="76"/>
    </location>
</feature>
<evidence type="ECO:0000256" key="1">
    <source>
        <dbReference type="SAM" id="MobiDB-lite"/>
    </source>
</evidence>